<evidence type="ECO:0000313" key="2">
    <source>
        <dbReference type="EMBL" id="TVO79697.1"/>
    </source>
</evidence>
<dbReference type="GO" id="GO:0006354">
    <property type="term" value="P:DNA-templated transcription elongation"/>
    <property type="evidence" value="ECO:0007669"/>
    <property type="project" value="TreeGrafter"/>
</dbReference>
<dbReference type="Proteomes" id="UP000318349">
    <property type="component" value="Unassembled WGS sequence"/>
</dbReference>
<reference evidence="2 3" key="1">
    <citation type="submission" date="2019-07" db="EMBL/GenBank/DDBJ databases">
        <title>The pathways for chlorine oxyanion respiration interact through the shared metabolite chlorate.</title>
        <authorList>
            <person name="Barnum T.P."/>
            <person name="Cheng Y."/>
            <person name="Hill K.A."/>
            <person name="Lucas L.N."/>
            <person name="Carlson H.K."/>
            <person name="Coates J.D."/>
        </authorList>
    </citation>
    <scope>NUCLEOTIDE SEQUENCE [LARGE SCALE GENOMIC DNA]</scope>
    <source>
        <strain evidence="2 3">SFB-1</strain>
    </source>
</reference>
<dbReference type="InterPro" id="IPR036953">
    <property type="entry name" value="GreA/GreB_C_sf"/>
</dbReference>
<dbReference type="GO" id="GO:0070063">
    <property type="term" value="F:RNA polymerase binding"/>
    <property type="evidence" value="ECO:0007669"/>
    <property type="project" value="InterPro"/>
</dbReference>
<dbReference type="PANTHER" id="PTHR30437">
    <property type="entry name" value="TRANSCRIPTION ELONGATION FACTOR GREA"/>
    <property type="match status" value="1"/>
</dbReference>
<comment type="caution">
    <text evidence="2">The sequence shown here is derived from an EMBL/GenBank/DDBJ whole genome shotgun (WGS) entry which is preliminary data.</text>
</comment>
<keyword evidence="2" id="KW-0418">Kinase</keyword>
<dbReference type="InterPro" id="IPR023459">
    <property type="entry name" value="Tscrpt_elong_fac_GreA/B_fam"/>
</dbReference>
<dbReference type="EMBL" id="VMNI01000001">
    <property type="protein sequence ID" value="TVO79697.1"/>
    <property type="molecule type" value="Genomic_DNA"/>
</dbReference>
<sequence>MRSDYIILGDADFVRLMALNPEPQLRAELEGAVVMPTRAVPRDVVMLNSRVRYIDDATGVSRDIEIVYPTDADAAAGKVSVLAPVGSALIGLSVGEQIDWTFPDGRRIRLRVEDVLTDA</sequence>
<gene>
    <name evidence="2" type="ORF">FHP89_00335</name>
</gene>
<dbReference type="PANTHER" id="PTHR30437:SF5">
    <property type="entry name" value="REGULATOR OF NUCLEOSIDE DIPHOSPHATE KINASE"/>
    <property type="match status" value="1"/>
</dbReference>
<protein>
    <submittedName>
        <fullName evidence="2">Nucleoside diphosphate kinase regulator</fullName>
    </submittedName>
</protein>
<dbReference type="GO" id="GO:0032784">
    <property type="term" value="P:regulation of DNA-templated transcription elongation"/>
    <property type="evidence" value="ECO:0007669"/>
    <property type="project" value="InterPro"/>
</dbReference>
<accession>A0A557RNS3</accession>
<dbReference type="NCBIfam" id="NF004396">
    <property type="entry name" value="PRK05753.1"/>
    <property type="match status" value="1"/>
</dbReference>
<keyword evidence="2" id="KW-0808">Transferase</keyword>
<dbReference type="InterPro" id="IPR001437">
    <property type="entry name" value="Tscrpt_elong_fac_GreA/B_C"/>
</dbReference>
<dbReference type="Pfam" id="PF01272">
    <property type="entry name" value="GreA_GreB"/>
    <property type="match status" value="1"/>
</dbReference>
<feature type="domain" description="Transcription elongation factor GreA/GreB C-terminal" evidence="1">
    <location>
        <begin position="41"/>
        <end position="115"/>
    </location>
</feature>
<dbReference type="AlphaFoldDB" id="A0A557RNS3"/>
<evidence type="ECO:0000259" key="1">
    <source>
        <dbReference type="Pfam" id="PF01272"/>
    </source>
</evidence>
<dbReference type="SUPFAM" id="SSF54534">
    <property type="entry name" value="FKBP-like"/>
    <property type="match status" value="1"/>
</dbReference>
<dbReference type="Gene3D" id="3.10.50.30">
    <property type="entry name" value="Transcription elongation factor, GreA/GreB, C-terminal domain"/>
    <property type="match status" value="1"/>
</dbReference>
<dbReference type="GO" id="GO:0003677">
    <property type="term" value="F:DNA binding"/>
    <property type="evidence" value="ECO:0007669"/>
    <property type="project" value="InterPro"/>
</dbReference>
<organism evidence="2 3">
    <name type="scientific">Denitromonas halophila</name>
    <dbReference type="NCBI Taxonomy" id="1629404"/>
    <lineage>
        <taxon>Bacteria</taxon>
        <taxon>Pseudomonadati</taxon>
        <taxon>Pseudomonadota</taxon>
        <taxon>Betaproteobacteria</taxon>
        <taxon>Rhodocyclales</taxon>
        <taxon>Zoogloeaceae</taxon>
        <taxon>Denitromonas</taxon>
    </lineage>
</organism>
<dbReference type="GO" id="GO:0016301">
    <property type="term" value="F:kinase activity"/>
    <property type="evidence" value="ECO:0007669"/>
    <property type="project" value="UniProtKB-KW"/>
</dbReference>
<evidence type="ECO:0000313" key="3">
    <source>
        <dbReference type="Proteomes" id="UP000318349"/>
    </source>
</evidence>
<name>A0A557RNS3_9RHOO</name>
<proteinExistence type="predicted"/>